<dbReference type="EMBL" id="CM001217">
    <property type="protein sequence ID" value="KEH42862.1"/>
    <property type="molecule type" value="Genomic_DNA"/>
</dbReference>
<proteinExistence type="predicted"/>
<protein>
    <submittedName>
        <fullName evidence="1">DNase I superfamily protein, putative</fullName>
    </submittedName>
</protein>
<evidence type="ECO:0000313" key="3">
    <source>
        <dbReference type="Proteomes" id="UP000002051"/>
    </source>
</evidence>
<evidence type="ECO:0000313" key="2">
    <source>
        <dbReference type="EnsemblPlants" id="KEH42862"/>
    </source>
</evidence>
<reference evidence="1 3" key="1">
    <citation type="journal article" date="2011" name="Nature">
        <title>The Medicago genome provides insight into the evolution of rhizobial symbioses.</title>
        <authorList>
            <person name="Young N.D."/>
            <person name="Debelle F."/>
            <person name="Oldroyd G.E."/>
            <person name="Geurts R."/>
            <person name="Cannon S.B."/>
            <person name="Udvardi M.K."/>
            <person name="Benedito V.A."/>
            <person name="Mayer K.F."/>
            <person name="Gouzy J."/>
            <person name="Schoof H."/>
            <person name="Van de Peer Y."/>
            <person name="Proost S."/>
            <person name="Cook D.R."/>
            <person name="Meyers B.C."/>
            <person name="Spannagl M."/>
            <person name="Cheung F."/>
            <person name="De Mita S."/>
            <person name="Krishnakumar V."/>
            <person name="Gundlach H."/>
            <person name="Zhou S."/>
            <person name="Mudge J."/>
            <person name="Bharti A.K."/>
            <person name="Murray J.D."/>
            <person name="Naoumkina M.A."/>
            <person name="Rosen B."/>
            <person name="Silverstein K.A."/>
            <person name="Tang H."/>
            <person name="Rombauts S."/>
            <person name="Zhao P.X."/>
            <person name="Zhou P."/>
            <person name="Barbe V."/>
            <person name="Bardou P."/>
            <person name="Bechner M."/>
            <person name="Bellec A."/>
            <person name="Berger A."/>
            <person name="Berges H."/>
            <person name="Bidwell S."/>
            <person name="Bisseling T."/>
            <person name="Choisne N."/>
            <person name="Couloux A."/>
            <person name="Denny R."/>
            <person name="Deshpande S."/>
            <person name="Dai X."/>
            <person name="Doyle J.J."/>
            <person name="Dudez A.M."/>
            <person name="Farmer A.D."/>
            <person name="Fouteau S."/>
            <person name="Franken C."/>
            <person name="Gibelin C."/>
            <person name="Gish J."/>
            <person name="Goldstein S."/>
            <person name="Gonzalez A.J."/>
            <person name="Green P.J."/>
            <person name="Hallab A."/>
            <person name="Hartog M."/>
            <person name="Hua A."/>
            <person name="Humphray S.J."/>
            <person name="Jeong D.H."/>
            <person name="Jing Y."/>
            <person name="Jocker A."/>
            <person name="Kenton S.M."/>
            <person name="Kim D.J."/>
            <person name="Klee K."/>
            <person name="Lai H."/>
            <person name="Lang C."/>
            <person name="Lin S."/>
            <person name="Macmil S.L."/>
            <person name="Magdelenat G."/>
            <person name="Matthews L."/>
            <person name="McCorrison J."/>
            <person name="Monaghan E.L."/>
            <person name="Mun J.H."/>
            <person name="Najar F.Z."/>
            <person name="Nicholson C."/>
            <person name="Noirot C."/>
            <person name="O'Bleness M."/>
            <person name="Paule C.R."/>
            <person name="Poulain J."/>
            <person name="Prion F."/>
            <person name="Qin B."/>
            <person name="Qu C."/>
            <person name="Retzel E.F."/>
            <person name="Riddle C."/>
            <person name="Sallet E."/>
            <person name="Samain S."/>
            <person name="Samson N."/>
            <person name="Sanders I."/>
            <person name="Saurat O."/>
            <person name="Scarpelli C."/>
            <person name="Schiex T."/>
            <person name="Segurens B."/>
            <person name="Severin A.J."/>
            <person name="Sherrier D.J."/>
            <person name="Shi R."/>
            <person name="Sims S."/>
            <person name="Singer S.R."/>
            <person name="Sinharoy S."/>
            <person name="Sterck L."/>
            <person name="Viollet A."/>
            <person name="Wang B.B."/>
            <person name="Wang K."/>
            <person name="Wang M."/>
            <person name="Wang X."/>
            <person name="Warfsmann J."/>
            <person name="Weissenbach J."/>
            <person name="White D.D."/>
            <person name="White J.D."/>
            <person name="Wiley G.B."/>
            <person name="Wincker P."/>
            <person name="Xing Y."/>
            <person name="Yang L."/>
            <person name="Yao Z."/>
            <person name="Ying F."/>
            <person name="Zhai J."/>
            <person name="Zhou L."/>
            <person name="Zuber A."/>
            <person name="Denarie J."/>
            <person name="Dixon R.A."/>
            <person name="May G.D."/>
            <person name="Schwartz D.C."/>
            <person name="Rogers J."/>
            <person name="Quetier F."/>
            <person name="Town C.D."/>
            <person name="Roe B.A."/>
        </authorList>
    </citation>
    <scope>NUCLEOTIDE SEQUENCE [LARGE SCALE GENOMIC DNA]</scope>
    <source>
        <strain evidence="1">A17</strain>
        <strain evidence="2 3">cv. Jemalong A17</strain>
    </source>
</reference>
<accession>A0A072VM50</accession>
<dbReference type="AlphaFoldDB" id="A0A072VM50"/>
<dbReference type="Proteomes" id="UP000002051">
    <property type="component" value="Unassembled WGS sequence"/>
</dbReference>
<dbReference type="PaxDb" id="3880-AES78598"/>
<dbReference type="HOGENOM" id="CLU_3053333_0_0_1"/>
<sequence length="54" mass="6250">MQQIDYVIFNICFCWGQIISSATICFTCSHQASGEKEDDELYRNLDVQDKLNNT</sequence>
<keyword evidence="3" id="KW-1185">Reference proteome</keyword>
<evidence type="ECO:0000313" key="1">
    <source>
        <dbReference type="EMBL" id="KEH42862.1"/>
    </source>
</evidence>
<gene>
    <name evidence="1" type="ordered locus">MTR_1g077250</name>
</gene>
<name>A0A072VM50_MEDTR</name>
<reference evidence="1 3" key="2">
    <citation type="journal article" date="2014" name="BMC Genomics">
        <title>An improved genome release (version Mt4.0) for the model legume Medicago truncatula.</title>
        <authorList>
            <person name="Tang H."/>
            <person name="Krishnakumar V."/>
            <person name="Bidwell S."/>
            <person name="Rosen B."/>
            <person name="Chan A."/>
            <person name="Zhou S."/>
            <person name="Gentzbittel L."/>
            <person name="Childs K.L."/>
            <person name="Yandell M."/>
            <person name="Gundlach H."/>
            <person name="Mayer K.F."/>
            <person name="Schwartz D.C."/>
            <person name="Town C.D."/>
        </authorList>
    </citation>
    <scope>GENOME REANNOTATION</scope>
    <source>
        <strain evidence="1">A17</strain>
        <strain evidence="2 3">cv. Jemalong A17</strain>
    </source>
</reference>
<reference evidence="2" key="3">
    <citation type="submission" date="2015-04" db="UniProtKB">
        <authorList>
            <consortium name="EnsemblPlants"/>
        </authorList>
    </citation>
    <scope>IDENTIFICATION</scope>
    <source>
        <strain evidence="2">cv. Jemalong A17</strain>
    </source>
</reference>
<dbReference type="EnsemblPlants" id="KEH42862">
    <property type="protein sequence ID" value="KEH42862"/>
    <property type="gene ID" value="MTR_1g077250"/>
</dbReference>
<organism evidence="1 3">
    <name type="scientific">Medicago truncatula</name>
    <name type="common">Barrel medic</name>
    <name type="synonym">Medicago tribuloides</name>
    <dbReference type="NCBI Taxonomy" id="3880"/>
    <lineage>
        <taxon>Eukaryota</taxon>
        <taxon>Viridiplantae</taxon>
        <taxon>Streptophyta</taxon>
        <taxon>Embryophyta</taxon>
        <taxon>Tracheophyta</taxon>
        <taxon>Spermatophyta</taxon>
        <taxon>Magnoliopsida</taxon>
        <taxon>eudicotyledons</taxon>
        <taxon>Gunneridae</taxon>
        <taxon>Pentapetalae</taxon>
        <taxon>rosids</taxon>
        <taxon>fabids</taxon>
        <taxon>Fabales</taxon>
        <taxon>Fabaceae</taxon>
        <taxon>Papilionoideae</taxon>
        <taxon>50 kb inversion clade</taxon>
        <taxon>NPAAA clade</taxon>
        <taxon>Hologalegina</taxon>
        <taxon>IRL clade</taxon>
        <taxon>Trifolieae</taxon>
        <taxon>Medicago</taxon>
    </lineage>
</organism>